<evidence type="ECO:0000313" key="9">
    <source>
        <dbReference type="EMBL" id="MFL0250201.1"/>
    </source>
</evidence>
<organism evidence="9 10">
    <name type="scientific">Clostridium neuense</name>
    <dbReference type="NCBI Taxonomy" id="1728934"/>
    <lineage>
        <taxon>Bacteria</taxon>
        <taxon>Bacillati</taxon>
        <taxon>Bacillota</taxon>
        <taxon>Clostridia</taxon>
        <taxon>Eubacteriales</taxon>
        <taxon>Clostridiaceae</taxon>
        <taxon>Clostridium</taxon>
    </lineage>
</organism>
<dbReference type="RefSeq" id="WP_406786867.1">
    <property type="nucleotide sequence ID" value="NZ_JBJIAA010000005.1"/>
</dbReference>
<dbReference type="PANTHER" id="PTHR30572:SF4">
    <property type="entry name" value="ABC TRANSPORTER PERMEASE YTRF"/>
    <property type="match status" value="1"/>
</dbReference>
<evidence type="ECO:0000256" key="4">
    <source>
        <dbReference type="ARBA" id="ARBA00022989"/>
    </source>
</evidence>
<keyword evidence="4 7" id="KW-1133">Transmembrane helix</keyword>
<accession>A0ABW8TCX2</accession>
<comment type="subcellular location">
    <subcellularLocation>
        <location evidence="1">Cell membrane</location>
        <topology evidence="1">Multi-pass membrane protein</topology>
    </subcellularLocation>
</comment>
<evidence type="ECO:0000313" key="10">
    <source>
        <dbReference type="Proteomes" id="UP001623592"/>
    </source>
</evidence>
<evidence type="ECO:0000259" key="8">
    <source>
        <dbReference type="Pfam" id="PF02687"/>
    </source>
</evidence>
<dbReference type="PANTHER" id="PTHR30572">
    <property type="entry name" value="MEMBRANE COMPONENT OF TRANSPORTER-RELATED"/>
    <property type="match status" value="1"/>
</dbReference>
<comment type="similarity">
    <text evidence="6">Belongs to the ABC-4 integral membrane protein family.</text>
</comment>
<keyword evidence="3 7" id="KW-0812">Transmembrane</keyword>
<feature type="transmembrane region" description="Helical" evidence="7">
    <location>
        <begin position="297"/>
        <end position="317"/>
    </location>
</feature>
<keyword evidence="10" id="KW-1185">Reference proteome</keyword>
<keyword evidence="5 7" id="KW-0472">Membrane</keyword>
<protein>
    <submittedName>
        <fullName evidence="9">ABC transporter permease</fullName>
    </submittedName>
</protein>
<dbReference type="Proteomes" id="UP001623592">
    <property type="component" value="Unassembled WGS sequence"/>
</dbReference>
<feature type="domain" description="ABC3 transporter permease C-terminal" evidence="8">
    <location>
        <begin position="248"/>
        <end position="365"/>
    </location>
</feature>
<feature type="transmembrane region" description="Helical" evidence="7">
    <location>
        <begin position="20"/>
        <end position="43"/>
    </location>
</feature>
<dbReference type="EMBL" id="JBJIAA010000005">
    <property type="protein sequence ID" value="MFL0250201.1"/>
    <property type="molecule type" value="Genomic_DNA"/>
</dbReference>
<evidence type="ECO:0000256" key="3">
    <source>
        <dbReference type="ARBA" id="ARBA00022692"/>
    </source>
</evidence>
<evidence type="ECO:0000256" key="6">
    <source>
        <dbReference type="ARBA" id="ARBA00038076"/>
    </source>
</evidence>
<feature type="transmembrane region" description="Helical" evidence="7">
    <location>
        <begin position="337"/>
        <end position="355"/>
    </location>
</feature>
<sequence>MKLKSLSVFLYLKGNPKKFIPQILVVALGVFLMYFICIIGGGIENQMKDNILSPYEKLSYVNIDPASVNEQKYIDKLKVNKDIDRIIYSDRVRNLRMKMLISDCGSPGFFVSEGDTSYLMKKFGFKLEEGRIPRDSNEILVNSEYAKSRSLKIGSYLDENVDKGITGKCKIVGLYLGKNIIAFGHIKNLQSVKSTVNSIIIVPKNGKLGKVNSYLDSISNKNITVVSYKDLYFDIGGFFPMFNIFAVIVLVITIAVLTFTICNMNYIHFFDRVSEFSILDAVGYTKLNIFFKLAKEMLIVIVLGFILGIIISFIGGNIFNQVYCEAKGTPVEVYSKWYIVLSLIVPTAVGVFSSIPSLRFLSKMNTIDVLEGRSL</sequence>
<proteinExistence type="inferred from homology"/>
<name>A0ABW8TCX2_9CLOT</name>
<dbReference type="InterPro" id="IPR050250">
    <property type="entry name" value="Macrolide_Exporter_MacB"/>
</dbReference>
<keyword evidence="2" id="KW-1003">Cell membrane</keyword>
<comment type="caution">
    <text evidence="9">The sequence shown here is derived from an EMBL/GenBank/DDBJ whole genome shotgun (WGS) entry which is preliminary data.</text>
</comment>
<evidence type="ECO:0000256" key="2">
    <source>
        <dbReference type="ARBA" id="ARBA00022475"/>
    </source>
</evidence>
<dbReference type="Pfam" id="PF02687">
    <property type="entry name" value="FtsX"/>
    <property type="match status" value="1"/>
</dbReference>
<gene>
    <name evidence="9" type="ORF">ACJDT4_07175</name>
</gene>
<feature type="transmembrane region" description="Helical" evidence="7">
    <location>
        <begin position="238"/>
        <end position="262"/>
    </location>
</feature>
<dbReference type="InterPro" id="IPR003838">
    <property type="entry name" value="ABC3_permease_C"/>
</dbReference>
<evidence type="ECO:0000256" key="7">
    <source>
        <dbReference type="SAM" id="Phobius"/>
    </source>
</evidence>
<reference evidence="9 10" key="1">
    <citation type="submission" date="2024-11" db="EMBL/GenBank/DDBJ databases">
        <authorList>
            <person name="Heng Y.C."/>
            <person name="Lim A.C.H."/>
            <person name="Lee J.K.Y."/>
            <person name="Kittelmann S."/>
        </authorList>
    </citation>
    <scope>NUCLEOTIDE SEQUENCE [LARGE SCALE GENOMIC DNA]</scope>
    <source>
        <strain evidence="9 10">WILCCON 0114</strain>
    </source>
</reference>
<evidence type="ECO:0000256" key="1">
    <source>
        <dbReference type="ARBA" id="ARBA00004651"/>
    </source>
</evidence>
<evidence type="ECO:0000256" key="5">
    <source>
        <dbReference type="ARBA" id="ARBA00023136"/>
    </source>
</evidence>